<dbReference type="Pfam" id="PF01019">
    <property type="entry name" value="G_glu_transpept"/>
    <property type="match status" value="1"/>
</dbReference>
<keyword evidence="6 9" id="KW-0865">Zymogen</keyword>
<dbReference type="InterPro" id="IPR029055">
    <property type="entry name" value="Ntn_hydrolases_N"/>
</dbReference>
<dbReference type="PANTHER" id="PTHR43199:SF1">
    <property type="entry name" value="GLUTATHIONE HYDROLASE PROENZYME"/>
    <property type="match status" value="1"/>
</dbReference>
<evidence type="ECO:0000256" key="8">
    <source>
        <dbReference type="ARBA" id="ARBA00047417"/>
    </source>
</evidence>
<evidence type="ECO:0000256" key="3">
    <source>
        <dbReference type="ARBA" id="ARBA00009381"/>
    </source>
</evidence>
<evidence type="ECO:0000313" key="13">
    <source>
        <dbReference type="Proteomes" id="UP001597102"/>
    </source>
</evidence>
<comment type="caution">
    <text evidence="12">The sequence shown here is derived from an EMBL/GenBank/DDBJ whole genome shotgun (WGS) entry which is preliminary data.</text>
</comment>
<evidence type="ECO:0000256" key="9">
    <source>
        <dbReference type="RuleBase" id="RU368036"/>
    </source>
</evidence>
<dbReference type="InterPro" id="IPR043137">
    <property type="entry name" value="GGT_ssub_C"/>
</dbReference>
<dbReference type="EMBL" id="JBHTJO010000001">
    <property type="protein sequence ID" value="MFD0986401.1"/>
    <property type="molecule type" value="Genomic_DNA"/>
</dbReference>
<accession>A0ABW3J7Z2</accession>
<sequence length="587" mass="62184">MKRTLTSLLLTFLLLSPATAPAQDAAQSDTRQPEAGSAIATKPLVKAKHEMVVAAHPLAAEAGLKMLEKGGSAIDAGIAVQLVLNLVEPQSSGIGGGAFALYWDKEAKSLSGFDGRETAPADVGENLFLDENGKPLKFKDAVASGKSIGTPGVLAMMWKMHERYGKLPWKQLFQPAIRIAEAGFPVSERLSTLLDNMKPGDFAPSARNYFYPGGAPLQPGDTLKNPAFAKTLRTIAEDRPDAFYSGALAGEIATTVANDPRAPGKLSAQDLADYEAQERQPACVLYRKIEVCGAGLPSSGGITVGQILKLAEPFDLGDKPLTLPPTQIIADAERLAFADRGEYLADSDFVDVPVKGLLDPAYLAERAKLITPGKRLPKAEPGIPPGVDPDRFGKDATDERPGTSHFSIVDRDGNALSMTTSIEQAFGARTMVGGFLLNNQLTDFSFEPKDKDGRPVANRVQPGKRPRSSMDPTIAFTDKNGGRGLRYVLGSPGGPGIILFNAKTLFAMIDWHLDPQAAVDVANFGAVGNTLLLETDPGLDDLAGKLEALGYKVKRSSLTSGLHVIAVTAEGLEGGADPRREGVALGH</sequence>
<dbReference type="PANTHER" id="PTHR43199">
    <property type="entry name" value="GLUTATHIONE HYDROLASE"/>
    <property type="match status" value="1"/>
</dbReference>
<dbReference type="RefSeq" id="WP_379086466.1">
    <property type="nucleotide sequence ID" value="NZ_JBHTJO010000001.1"/>
</dbReference>
<comment type="pathway">
    <text evidence="9">Sulfur metabolism; glutathione metabolism.</text>
</comment>
<evidence type="ECO:0000256" key="4">
    <source>
        <dbReference type="ARBA" id="ARBA00022679"/>
    </source>
</evidence>
<dbReference type="GO" id="GO:0103068">
    <property type="term" value="F:leukotriene C4 gamma-glutamyl transferase activity"/>
    <property type="evidence" value="ECO:0007669"/>
    <property type="project" value="UniProtKB-EC"/>
</dbReference>
<feature type="chain" id="PRO_5046322213" description="Glutathione hydrolase proenzyme" evidence="11">
    <location>
        <begin position="23"/>
        <end position="587"/>
    </location>
</feature>
<keyword evidence="5 9" id="KW-0378">Hydrolase</keyword>
<dbReference type="InterPro" id="IPR043138">
    <property type="entry name" value="GGT_lsub"/>
</dbReference>
<dbReference type="InterPro" id="IPR000101">
    <property type="entry name" value="GGT_peptidase"/>
</dbReference>
<dbReference type="Gene3D" id="1.10.246.130">
    <property type="match status" value="1"/>
</dbReference>
<gene>
    <name evidence="12" type="primary">ggt</name>
    <name evidence="12" type="ORF">ACFQ2F_04750</name>
</gene>
<keyword evidence="4 9" id="KW-0808">Transferase</keyword>
<dbReference type="Gene3D" id="3.60.20.40">
    <property type="match status" value="1"/>
</dbReference>
<dbReference type="PRINTS" id="PR01210">
    <property type="entry name" value="GGTRANSPTASE"/>
</dbReference>
<evidence type="ECO:0000256" key="11">
    <source>
        <dbReference type="SAM" id="SignalP"/>
    </source>
</evidence>
<evidence type="ECO:0000256" key="1">
    <source>
        <dbReference type="ARBA" id="ARBA00001049"/>
    </source>
</evidence>
<evidence type="ECO:0000256" key="10">
    <source>
        <dbReference type="SAM" id="MobiDB-lite"/>
    </source>
</evidence>
<protein>
    <recommendedName>
        <fullName evidence="9">Glutathione hydrolase proenzyme</fullName>
        <ecNumber evidence="9">2.3.2.2</ecNumber>
        <ecNumber evidence="9">3.4.19.13</ecNumber>
    </recommendedName>
    <component>
        <recommendedName>
            <fullName evidence="9">Glutathione hydrolase large chain</fullName>
        </recommendedName>
    </component>
    <component>
        <recommendedName>
            <fullName evidence="9">Glutathione hydrolase small chain</fullName>
        </recommendedName>
    </component>
</protein>
<comment type="catalytic activity">
    <reaction evidence="8 9">
        <text>an N-terminal (5-L-glutamyl)-[peptide] + an alpha-amino acid = 5-L-glutamyl amino acid + an N-terminal L-alpha-aminoacyl-[peptide]</text>
        <dbReference type="Rhea" id="RHEA:23904"/>
        <dbReference type="Rhea" id="RHEA-COMP:9780"/>
        <dbReference type="Rhea" id="RHEA-COMP:9795"/>
        <dbReference type="ChEBI" id="CHEBI:77644"/>
        <dbReference type="ChEBI" id="CHEBI:78597"/>
        <dbReference type="ChEBI" id="CHEBI:78599"/>
        <dbReference type="ChEBI" id="CHEBI:78608"/>
        <dbReference type="EC" id="2.3.2.2"/>
    </reaction>
</comment>
<evidence type="ECO:0000313" key="12">
    <source>
        <dbReference type="EMBL" id="MFD0986401.1"/>
    </source>
</evidence>
<reference evidence="13" key="1">
    <citation type="journal article" date="2019" name="Int. J. Syst. Evol. Microbiol.">
        <title>The Global Catalogue of Microorganisms (GCM) 10K type strain sequencing project: providing services to taxonomists for standard genome sequencing and annotation.</title>
        <authorList>
            <consortium name="The Broad Institute Genomics Platform"/>
            <consortium name="The Broad Institute Genome Sequencing Center for Infectious Disease"/>
            <person name="Wu L."/>
            <person name="Ma J."/>
        </authorList>
    </citation>
    <scope>NUCLEOTIDE SEQUENCE [LARGE SCALE GENOMIC DNA]</scope>
    <source>
        <strain evidence="13">CCUG 61697</strain>
    </source>
</reference>
<keyword evidence="9" id="KW-0317">Glutathione biosynthesis</keyword>
<evidence type="ECO:0000256" key="2">
    <source>
        <dbReference type="ARBA" id="ARBA00001089"/>
    </source>
</evidence>
<proteinExistence type="inferred from homology"/>
<organism evidence="12 13">
    <name type="scientific">Methyloligella solikamskensis</name>
    <dbReference type="NCBI Taxonomy" id="1177756"/>
    <lineage>
        <taxon>Bacteria</taxon>
        <taxon>Pseudomonadati</taxon>
        <taxon>Pseudomonadota</taxon>
        <taxon>Alphaproteobacteria</taxon>
        <taxon>Hyphomicrobiales</taxon>
        <taxon>Hyphomicrobiaceae</taxon>
        <taxon>Methyloligella</taxon>
    </lineage>
</organism>
<comment type="subunit">
    <text evidence="9">This enzyme consists of two polypeptide chains, which are synthesized in precursor form from a single polypeptide.</text>
</comment>
<comment type="catalytic activity">
    <reaction evidence="2 9">
        <text>glutathione + H2O = L-cysteinylglycine + L-glutamate</text>
        <dbReference type="Rhea" id="RHEA:28807"/>
        <dbReference type="ChEBI" id="CHEBI:15377"/>
        <dbReference type="ChEBI" id="CHEBI:29985"/>
        <dbReference type="ChEBI" id="CHEBI:57925"/>
        <dbReference type="ChEBI" id="CHEBI:61694"/>
        <dbReference type="EC" id="3.4.19.13"/>
    </reaction>
</comment>
<evidence type="ECO:0000256" key="6">
    <source>
        <dbReference type="ARBA" id="ARBA00023145"/>
    </source>
</evidence>
<feature type="signal peptide" evidence="11">
    <location>
        <begin position="1"/>
        <end position="22"/>
    </location>
</feature>
<dbReference type="EC" id="3.4.19.13" evidence="9"/>
<name>A0ABW3J7Z2_9HYPH</name>
<feature type="region of interest" description="Disordered" evidence="10">
    <location>
        <begin position="447"/>
        <end position="473"/>
    </location>
</feature>
<keyword evidence="7 9" id="KW-0012">Acyltransferase</keyword>
<comment type="catalytic activity">
    <reaction evidence="1 9">
        <text>an S-substituted glutathione + H2O = an S-substituted L-cysteinylglycine + L-glutamate</text>
        <dbReference type="Rhea" id="RHEA:59468"/>
        <dbReference type="ChEBI" id="CHEBI:15377"/>
        <dbReference type="ChEBI" id="CHEBI:29985"/>
        <dbReference type="ChEBI" id="CHEBI:90779"/>
        <dbReference type="ChEBI" id="CHEBI:143103"/>
        <dbReference type="EC" id="3.4.19.13"/>
    </reaction>
</comment>
<comment type="similarity">
    <text evidence="3 9">Belongs to the gamma-glutamyltransferase family.</text>
</comment>
<keyword evidence="11" id="KW-0732">Signal</keyword>
<dbReference type="InterPro" id="IPR051792">
    <property type="entry name" value="GGT_bact"/>
</dbReference>
<keyword evidence="13" id="KW-1185">Reference proteome</keyword>
<dbReference type="EC" id="2.3.2.2" evidence="9"/>
<dbReference type="Proteomes" id="UP001597102">
    <property type="component" value="Unassembled WGS sequence"/>
</dbReference>
<dbReference type="SUPFAM" id="SSF56235">
    <property type="entry name" value="N-terminal nucleophile aminohydrolases (Ntn hydrolases)"/>
    <property type="match status" value="1"/>
</dbReference>
<evidence type="ECO:0000256" key="7">
    <source>
        <dbReference type="ARBA" id="ARBA00023315"/>
    </source>
</evidence>
<evidence type="ECO:0000256" key="5">
    <source>
        <dbReference type="ARBA" id="ARBA00022801"/>
    </source>
</evidence>
<dbReference type="NCBIfam" id="TIGR00066">
    <property type="entry name" value="g_glut_trans"/>
    <property type="match status" value="1"/>
</dbReference>
<comment type="PTM">
    <text evidence="9">Cleaved by autocatalysis into a large and a small subunit.</text>
</comment>